<evidence type="ECO:0000313" key="4">
    <source>
        <dbReference type="EMBL" id="GGX80817.1"/>
    </source>
</evidence>
<dbReference type="InterPro" id="IPR011032">
    <property type="entry name" value="GroES-like_sf"/>
</dbReference>
<organism evidence="4 5">
    <name type="scientific">Streptomyces minutiscleroticus</name>
    <dbReference type="NCBI Taxonomy" id="68238"/>
    <lineage>
        <taxon>Bacteria</taxon>
        <taxon>Bacillati</taxon>
        <taxon>Actinomycetota</taxon>
        <taxon>Actinomycetes</taxon>
        <taxon>Kitasatosporales</taxon>
        <taxon>Streptomycetaceae</taxon>
        <taxon>Streptomyces</taxon>
    </lineage>
</organism>
<name>A0A918U262_9ACTN</name>
<sequence length="332" mass="34619">MKSVVHYRAGDAAAVAHIEDRPEAPAPRAGEIQVRVSISPVHRGDLVATETGLPDGSAGRRLGTEAAGVVTAMGPSVQALRVGDRVAVFPAPGAWSEYITVPAEAAVAVPDSLSDEMASVLLVNTITSRDVLRAVDELRAAAAAPSDSPLLVSGAASAVGKLIVQQARDRGWPVVAVVRSDRAASTVRTNWPDVPVVVSGSGGWQRELEGAVGGRPVPVIADAHGGPFVREILPFVDDGGTLVVWGDLAAQPWTLSTLELLMRELKVRAVSITRWATRPGDIRAADRRAALQIAAQHPHLLAVHAAYPLDELPSAISAARTSGTGTVLLKLN</sequence>
<dbReference type="Pfam" id="PF08240">
    <property type="entry name" value="ADH_N"/>
    <property type="match status" value="1"/>
</dbReference>
<dbReference type="Proteomes" id="UP000619244">
    <property type="component" value="Unassembled WGS sequence"/>
</dbReference>
<dbReference type="SUPFAM" id="SSF51735">
    <property type="entry name" value="NAD(P)-binding Rossmann-fold domains"/>
    <property type="match status" value="1"/>
</dbReference>
<keyword evidence="1" id="KW-0521">NADP</keyword>
<dbReference type="Gene3D" id="3.90.180.10">
    <property type="entry name" value="Medium-chain alcohol dehydrogenases, catalytic domain"/>
    <property type="match status" value="1"/>
</dbReference>
<dbReference type="Gene3D" id="3.40.50.720">
    <property type="entry name" value="NAD(P)-binding Rossmann-like Domain"/>
    <property type="match status" value="1"/>
</dbReference>
<reference evidence="4" key="2">
    <citation type="submission" date="2020-09" db="EMBL/GenBank/DDBJ databases">
        <authorList>
            <person name="Sun Q."/>
            <person name="Ohkuma M."/>
        </authorList>
    </citation>
    <scope>NUCLEOTIDE SEQUENCE</scope>
    <source>
        <strain evidence="4">JCM 4790</strain>
    </source>
</reference>
<reference evidence="4" key="1">
    <citation type="journal article" date="2014" name="Int. J. Syst. Evol. Microbiol.">
        <title>Complete genome sequence of Corynebacterium casei LMG S-19264T (=DSM 44701T), isolated from a smear-ripened cheese.</title>
        <authorList>
            <consortium name="US DOE Joint Genome Institute (JGI-PGF)"/>
            <person name="Walter F."/>
            <person name="Albersmeier A."/>
            <person name="Kalinowski J."/>
            <person name="Ruckert C."/>
        </authorList>
    </citation>
    <scope>NUCLEOTIDE SEQUENCE</scope>
    <source>
        <strain evidence="4">JCM 4790</strain>
    </source>
</reference>
<keyword evidence="5" id="KW-1185">Reference proteome</keyword>
<accession>A0A918U262</accession>
<dbReference type="InterPro" id="IPR020843">
    <property type="entry name" value="ER"/>
</dbReference>
<dbReference type="RefSeq" id="WP_190191532.1">
    <property type="nucleotide sequence ID" value="NZ_BMVU01000018.1"/>
</dbReference>
<evidence type="ECO:0000313" key="5">
    <source>
        <dbReference type="Proteomes" id="UP000619244"/>
    </source>
</evidence>
<dbReference type="EMBL" id="BMVU01000018">
    <property type="protein sequence ID" value="GGX80817.1"/>
    <property type="molecule type" value="Genomic_DNA"/>
</dbReference>
<evidence type="ECO:0000256" key="2">
    <source>
        <dbReference type="ARBA" id="ARBA00023002"/>
    </source>
</evidence>
<protein>
    <recommendedName>
        <fullName evidence="3">Enoyl reductase (ER) domain-containing protein</fullName>
    </recommendedName>
</protein>
<dbReference type="PANTHER" id="PTHR48106:SF2">
    <property type="entry name" value="ZN2+-BINDING DEHYDROGENASE"/>
    <property type="match status" value="1"/>
</dbReference>
<dbReference type="InterPro" id="IPR013149">
    <property type="entry name" value="ADH-like_C"/>
</dbReference>
<dbReference type="GO" id="GO:0016651">
    <property type="term" value="F:oxidoreductase activity, acting on NAD(P)H"/>
    <property type="evidence" value="ECO:0007669"/>
    <property type="project" value="TreeGrafter"/>
</dbReference>
<dbReference type="GO" id="GO:0070402">
    <property type="term" value="F:NADPH binding"/>
    <property type="evidence" value="ECO:0007669"/>
    <property type="project" value="TreeGrafter"/>
</dbReference>
<dbReference type="SUPFAM" id="SSF50129">
    <property type="entry name" value="GroES-like"/>
    <property type="match status" value="1"/>
</dbReference>
<dbReference type="SMART" id="SM00829">
    <property type="entry name" value="PKS_ER"/>
    <property type="match status" value="1"/>
</dbReference>
<dbReference type="Pfam" id="PF00107">
    <property type="entry name" value="ADH_zinc_N"/>
    <property type="match status" value="1"/>
</dbReference>
<dbReference type="PANTHER" id="PTHR48106">
    <property type="entry name" value="QUINONE OXIDOREDUCTASE PIG3-RELATED"/>
    <property type="match status" value="1"/>
</dbReference>
<comment type="caution">
    <text evidence="4">The sequence shown here is derived from an EMBL/GenBank/DDBJ whole genome shotgun (WGS) entry which is preliminary data.</text>
</comment>
<keyword evidence="2" id="KW-0560">Oxidoreductase</keyword>
<gene>
    <name evidence="4" type="ORF">GCM10010358_38810</name>
</gene>
<dbReference type="AlphaFoldDB" id="A0A918U262"/>
<dbReference type="InterPro" id="IPR013154">
    <property type="entry name" value="ADH-like_N"/>
</dbReference>
<evidence type="ECO:0000259" key="3">
    <source>
        <dbReference type="SMART" id="SM00829"/>
    </source>
</evidence>
<proteinExistence type="predicted"/>
<feature type="domain" description="Enoyl reductase (ER)" evidence="3">
    <location>
        <begin position="10"/>
        <end position="329"/>
    </location>
</feature>
<evidence type="ECO:0000256" key="1">
    <source>
        <dbReference type="ARBA" id="ARBA00022857"/>
    </source>
</evidence>
<dbReference type="InterPro" id="IPR036291">
    <property type="entry name" value="NAD(P)-bd_dom_sf"/>
</dbReference>